<evidence type="ECO:0000256" key="1">
    <source>
        <dbReference type="SAM" id="MobiDB-lite"/>
    </source>
</evidence>
<organism evidence="2 3">
    <name type="scientific">Pythium insidiosum</name>
    <name type="common">Pythiosis disease agent</name>
    <dbReference type="NCBI Taxonomy" id="114742"/>
    <lineage>
        <taxon>Eukaryota</taxon>
        <taxon>Sar</taxon>
        <taxon>Stramenopiles</taxon>
        <taxon>Oomycota</taxon>
        <taxon>Peronosporomycetes</taxon>
        <taxon>Pythiales</taxon>
        <taxon>Pythiaceae</taxon>
        <taxon>Pythium</taxon>
    </lineage>
</organism>
<feature type="compositionally biased region" description="Polar residues" evidence="1">
    <location>
        <begin position="9"/>
        <end position="20"/>
    </location>
</feature>
<proteinExistence type="predicted"/>
<feature type="compositionally biased region" description="Polar residues" evidence="1">
    <location>
        <begin position="72"/>
        <end position="84"/>
    </location>
</feature>
<sequence>MQERRSSLRRSFSQASTALAQSPMGGPRRTSLLAAPPALSSPAPMLKHSNSGSNNSKRRVVRPAPSPLVRASSGTSTSRKQLSFKSAHPSGSRYSNRSYVDGRSKREKDRDYEDMDDTDRRERGSVEQSAPDPTRGGGATDAATEDSGSPSKAKAQQLSVVNQVRLVSLVASAGARKLAPRPVGL</sequence>
<accession>A0AAD5LFU3</accession>
<reference evidence="2" key="1">
    <citation type="submission" date="2021-12" db="EMBL/GenBank/DDBJ databases">
        <title>Prjna785345.</title>
        <authorList>
            <person name="Rujirawat T."/>
            <person name="Krajaejun T."/>
        </authorList>
    </citation>
    <scope>NUCLEOTIDE SEQUENCE</scope>
    <source>
        <strain evidence="2">Pi057C3</strain>
    </source>
</reference>
<feature type="compositionally biased region" description="Polar residues" evidence="1">
    <location>
        <begin position="146"/>
        <end position="157"/>
    </location>
</feature>
<dbReference type="Proteomes" id="UP001209570">
    <property type="component" value="Unassembled WGS sequence"/>
</dbReference>
<keyword evidence="3" id="KW-1185">Reference proteome</keyword>
<gene>
    <name evidence="2" type="ORF">P43SY_000898</name>
</gene>
<feature type="compositionally biased region" description="Low complexity" evidence="1">
    <location>
        <begin position="31"/>
        <end position="44"/>
    </location>
</feature>
<name>A0AAD5LFU3_PYTIN</name>
<evidence type="ECO:0000313" key="3">
    <source>
        <dbReference type="Proteomes" id="UP001209570"/>
    </source>
</evidence>
<protein>
    <submittedName>
        <fullName evidence="2">Uncharacterized protein</fullName>
    </submittedName>
</protein>
<comment type="caution">
    <text evidence="2">The sequence shown here is derived from an EMBL/GenBank/DDBJ whole genome shotgun (WGS) entry which is preliminary data.</text>
</comment>
<feature type="compositionally biased region" description="Basic and acidic residues" evidence="1">
    <location>
        <begin position="100"/>
        <end position="111"/>
    </location>
</feature>
<feature type="region of interest" description="Disordered" evidence="1">
    <location>
        <begin position="1"/>
        <end position="157"/>
    </location>
</feature>
<dbReference type="EMBL" id="JAKCXM010000237">
    <property type="protein sequence ID" value="KAJ0397818.1"/>
    <property type="molecule type" value="Genomic_DNA"/>
</dbReference>
<evidence type="ECO:0000313" key="2">
    <source>
        <dbReference type="EMBL" id="KAJ0397818.1"/>
    </source>
</evidence>
<dbReference type="AlphaFoldDB" id="A0AAD5LFU3"/>